<keyword evidence="3" id="KW-0378">Hydrolase</keyword>
<proteinExistence type="predicted"/>
<feature type="domain" description="Endonuclease GajA/Old nuclease/RecF-like AAA" evidence="1">
    <location>
        <begin position="1"/>
        <end position="402"/>
    </location>
</feature>
<reference evidence="3" key="1">
    <citation type="submission" date="2021-01" db="EMBL/GenBank/DDBJ databases">
        <title>Genomic Encyclopedia of Type Strains, Phase IV (KMG-IV): sequencing the most valuable type-strain genomes for metagenomic binning, comparative biology and taxonomic classification.</title>
        <authorList>
            <person name="Goeker M."/>
        </authorList>
    </citation>
    <scope>NUCLEOTIDE SEQUENCE</scope>
    <source>
        <strain evidence="3">DSM 21943</strain>
    </source>
</reference>
<dbReference type="PANTHER" id="PTHR43581">
    <property type="entry name" value="ATP/GTP PHOSPHATASE"/>
    <property type="match status" value="1"/>
</dbReference>
<evidence type="ECO:0000313" key="4">
    <source>
        <dbReference type="Proteomes" id="UP001179280"/>
    </source>
</evidence>
<dbReference type="InterPro" id="IPR034139">
    <property type="entry name" value="TOPRIM_OLD"/>
</dbReference>
<keyword evidence="3" id="KW-0255">Endonuclease</keyword>
<sequence length="641" mass="73530">MELYSLRIEGFRRHIDTTVHFSDATFLIGENNKGKSSILHALEIILNDHRKIDLNEFFHRLSDDELTNELICDEVRLTIEFRNVPEVANNWIGFKGRILKYETNSESGNKIVFRKIFKPNTNYIVEMKEFNKVIRPEIQECKTIKDILEYGITIEMLEDLKIRTDNPLKKISVADLKKIFDLECAYDIDETEEKWTENPGGIPGVVLHKLPKFLLIPAQDKMSELSSSNGTLHSTLNELFKDVRDASLNFKEAQKYLQLLAKELDPNDENSEFAVMMGDLNNVLGSIFSNIGIKAETTLGEADKSIKPTFDISIKSNVHTSVNLQGTGVIRSAVFALLRYRTMRENNKFSQDDFVRPLIIGFEEPEIYLHPNASNLMRNTIYELASYDFNQIVCTTHSPYMIDLGQKPSQILNNLTVETSYIERGDTKVQVEKICSNPFNTSHAFKSLHNDEKNYVKMLLKMDDYISRVFFSREVLIIEGDTEDIVLRETIARMPKKVQLDISQNWQIIKARGKASIISLIKYLKASGINPYVMHDRDGGTPRAEVFNEPILAEVTESNRRFMLEECLEDILGYPAPSSDKPATAYNKILTNWGSEWKDIPLEWRKTVQSIFQGSFNTEDGYLTVEELEETLIEQTPTLKG</sequence>
<keyword evidence="4" id="KW-1185">Reference proteome</keyword>
<dbReference type="EMBL" id="JAFBCV010000009">
    <property type="protein sequence ID" value="MBM7839596.1"/>
    <property type="molecule type" value="Genomic_DNA"/>
</dbReference>
<accession>A0ABS2SWP4</accession>
<dbReference type="InterPro" id="IPR027417">
    <property type="entry name" value="P-loop_NTPase"/>
</dbReference>
<dbReference type="Proteomes" id="UP001179280">
    <property type="component" value="Unassembled WGS sequence"/>
</dbReference>
<gene>
    <name evidence="3" type="ORF">JOC54_002876</name>
</gene>
<dbReference type="Pfam" id="PF20469">
    <property type="entry name" value="OLD-like_TOPRIM"/>
    <property type="match status" value="1"/>
</dbReference>
<dbReference type="Pfam" id="PF13175">
    <property type="entry name" value="AAA_15"/>
    <property type="match status" value="1"/>
</dbReference>
<dbReference type="PANTHER" id="PTHR43581:SF4">
    <property type="entry name" value="ATP_GTP PHOSPHATASE"/>
    <property type="match status" value="1"/>
</dbReference>
<dbReference type="SUPFAM" id="SSF52540">
    <property type="entry name" value="P-loop containing nucleoside triphosphate hydrolases"/>
    <property type="match status" value="1"/>
</dbReference>
<feature type="domain" description="OLD protein-like TOPRIM" evidence="2">
    <location>
        <begin position="470"/>
        <end position="538"/>
    </location>
</feature>
<dbReference type="InterPro" id="IPR041685">
    <property type="entry name" value="AAA_GajA/Old/RecF-like"/>
</dbReference>
<protein>
    <submittedName>
        <fullName evidence="3">ATP-dependent endonuclease of OLD family</fullName>
    </submittedName>
</protein>
<dbReference type="RefSeq" id="WP_204466813.1">
    <property type="nucleotide sequence ID" value="NZ_JAFBCV010000009.1"/>
</dbReference>
<dbReference type="InterPro" id="IPR051396">
    <property type="entry name" value="Bact_Antivir_Def_Nuclease"/>
</dbReference>
<evidence type="ECO:0000313" key="3">
    <source>
        <dbReference type="EMBL" id="MBM7839596.1"/>
    </source>
</evidence>
<keyword evidence="3" id="KW-0540">Nuclease</keyword>
<dbReference type="GO" id="GO:0004519">
    <property type="term" value="F:endonuclease activity"/>
    <property type="evidence" value="ECO:0007669"/>
    <property type="project" value="UniProtKB-KW"/>
</dbReference>
<comment type="caution">
    <text evidence="3">The sequence shown here is derived from an EMBL/GenBank/DDBJ whole genome shotgun (WGS) entry which is preliminary data.</text>
</comment>
<evidence type="ECO:0000259" key="1">
    <source>
        <dbReference type="Pfam" id="PF13175"/>
    </source>
</evidence>
<organism evidence="3 4">
    <name type="scientific">Shouchella xiaoxiensis</name>
    <dbReference type="NCBI Taxonomy" id="766895"/>
    <lineage>
        <taxon>Bacteria</taxon>
        <taxon>Bacillati</taxon>
        <taxon>Bacillota</taxon>
        <taxon>Bacilli</taxon>
        <taxon>Bacillales</taxon>
        <taxon>Bacillaceae</taxon>
        <taxon>Shouchella</taxon>
    </lineage>
</organism>
<dbReference type="Gene3D" id="3.40.50.300">
    <property type="entry name" value="P-loop containing nucleotide triphosphate hydrolases"/>
    <property type="match status" value="1"/>
</dbReference>
<evidence type="ECO:0000259" key="2">
    <source>
        <dbReference type="Pfam" id="PF20469"/>
    </source>
</evidence>
<name>A0ABS2SWP4_9BACI</name>